<evidence type="ECO:0000313" key="2">
    <source>
        <dbReference type="EMBL" id="PBK61542.1"/>
    </source>
</evidence>
<accession>A0A2H3B3B2</accession>
<gene>
    <name evidence="2" type="ORF">ARMSODRAFT_964925</name>
</gene>
<feature type="non-terminal residue" evidence="2">
    <location>
        <position position="95"/>
    </location>
</feature>
<feature type="region of interest" description="Disordered" evidence="1">
    <location>
        <begin position="73"/>
        <end position="95"/>
    </location>
</feature>
<reference evidence="3" key="1">
    <citation type="journal article" date="2017" name="Nat. Ecol. Evol.">
        <title>Genome expansion and lineage-specific genetic innovations in the forest pathogenic fungi Armillaria.</title>
        <authorList>
            <person name="Sipos G."/>
            <person name="Prasanna A.N."/>
            <person name="Walter M.C."/>
            <person name="O'Connor E."/>
            <person name="Balint B."/>
            <person name="Krizsan K."/>
            <person name="Kiss B."/>
            <person name="Hess J."/>
            <person name="Varga T."/>
            <person name="Slot J."/>
            <person name="Riley R."/>
            <person name="Boka B."/>
            <person name="Rigling D."/>
            <person name="Barry K."/>
            <person name="Lee J."/>
            <person name="Mihaltcheva S."/>
            <person name="LaButti K."/>
            <person name="Lipzen A."/>
            <person name="Waldron R."/>
            <person name="Moloney N.M."/>
            <person name="Sperisen C."/>
            <person name="Kredics L."/>
            <person name="Vagvoelgyi C."/>
            <person name="Patrignani A."/>
            <person name="Fitzpatrick D."/>
            <person name="Nagy I."/>
            <person name="Doyle S."/>
            <person name="Anderson J.B."/>
            <person name="Grigoriev I.V."/>
            <person name="Gueldener U."/>
            <person name="Muensterkoetter M."/>
            <person name="Nagy L.G."/>
        </authorList>
    </citation>
    <scope>NUCLEOTIDE SEQUENCE [LARGE SCALE GENOMIC DNA]</scope>
    <source>
        <strain evidence="3">28-4</strain>
    </source>
</reference>
<evidence type="ECO:0000256" key="1">
    <source>
        <dbReference type="SAM" id="MobiDB-lite"/>
    </source>
</evidence>
<sequence length="95" mass="10445">MRPDFLRQRDFQGPVFPRAPQPPRDDSQDIKFSCRTLDTSNIFFSRMPGKDSATGTSTPVVISINVTRNTCAYGRNHPAAPSASPPPNSISSYCV</sequence>
<proteinExistence type="predicted"/>
<feature type="compositionally biased region" description="Basic and acidic residues" evidence="1">
    <location>
        <begin position="1"/>
        <end position="10"/>
    </location>
</feature>
<dbReference type="EMBL" id="KZ293475">
    <property type="protein sequence ID" value="PBK61542.1"/>
    <property type="molecule type" value="Genomic_DNA"/>
</dbReference>
<protein>
    <submittedName>
        <fullName evidence="2">Uncharacterized protein</fullName>
    </submittedName>
</protein>
<organism evidence="2 3">
    <name type="scientific">Armillaria solidipes</name>
    <dbReference type="NCBI Taxonomy" id="1076256"/>
    <lineage>
        <taxon>Eukaryota</taxon>
        <taxon>Fungi</taxon>
        <taxon>Dikarya</taxon>
        <taxon>Basidiomycota</taxon>
        <taxon>Agaricomycotina</taxon>
        <taxon>Agaricomycetes</taxon>
        <taxon>Agaricomycetidae</taxon>
        <taxon>Agaricales</taxon>
        <taxon>Marasmiineae</taxon>
        <taxon>Physalacriaceae</taxon>
        <taxon>Armillaria</taxon>
    </lineage>
</organism>
<dbReference type="Proteomes" id="UP000218334">
    <property type="component" value="Unassembled WGS sequence"/>
</dbReference>
<evidence type="ECO:0000313" key="3">
    <source>
        <dbReference type="Proteomes" id="UP000218334"/>
    </source>
</evidence>
<feature type="region of interest" description="Disordered" evidence="1">
    <location>
        <begin position="1"/>
        <end position="30"/>
    </location>
</feature>
<keyword evidence="3" id="KW-1185">Reference proteome</keyword>
<name>A0A2H3B3B2_9AGAR</name>
<dbReference type="AlphaFoldDB" id="A0A2H3B3B2"/>